<evidence type="ECO:0000313" key="2">
    <source>
        <dbReference type="EMBL" id="MEC4295269.1"/>
    </source>
</evidence>
<accession>A0ABU6J0I0</accession>
<name>A0ABU6J0I0_9ACTN</name>
<feature type="region of interest" description="Disordered" evidence="1">
    <location>
        <begin position="27"/>
        <end position="51"/>
    </location>
</feature>
<dbReference type="EMBL" id="JAYMFH010000011">
    <property type="protein sequence ID" value="MEC4295269.1"/>
    <property type="molecule type" value="Genomic_DNA"/>
</dbReference>
<keyword evidence="3" id="KW-1185">Reference proteome</keyword>
<protein>
    <recommendedName>
        <fullName evidence="4">Phage holin</fullName>
    </recommendedName>
</protein>
<proteinExistence type="predicted"/>
<sequence>MELADQILKLLTSIVVLATAAVKLYTQSTEQRRKSGEKEGPVAGPTDPSTH</sequence>
<gene>
    <name evidence="2" type="ORF">VJ920_08090</name>
</gene>
<reference evidence="2 3" key="1">
    <citation type="submission" date="2024-01" db="EMBL/GenBank/DDBJ databases">
        <title>novel species in genus Adlercreutzia.</title>
        <authorList>
            <person name="Liu X."/>
        </authorList>
    </citation>
    <scope>NUCLEOTIDE SEQUENCE [LARGE SCALE GENOMIC DNA]</scope>
    <source>
        <strain evidence="2 3">R22</strain>
    </source>
</reference>
<evidence type="ECO:0008006" key="4">
    <source>
        <dbReference type="Google" id="ProtNLM"/>
    </source>
</evidence>
<comment type="caution">
    <text evidence="2">The sequence shown here is derived from an EMBL/GenBank/DDBJ whole genome shotgun (WGS) entry which is preliminary data.</text>
</comment>
<dbReference type="RefSeq" id="WP_326438718.1">
    <property type="nucleotide sequence ID" value="NZ_JAYMFH010000011.1"/>
</dbReference>
<dbReference type="Proteomes" id="UP001343724">
    <property type="component" value="Unassembled WGS sequence"/>
</dbReference>
<organism evidence="2 3">
    <name type="scientific">Adlercreutzia shanghongiae</name>
    <dbReference type="NCBI Taxonomy" id="3111773"/>
    <lineage>
        <taxon>Bacteria</taxon>
        <taxon>Bacillati</taxon>
        <taxon>Actinomycetota</taxon>
        <taxon>Coriobacteriia</taxon>
        <taxon>Eggerthellales</taxon>
        <taxon>Eggerthellaceae</taxon>
        <taxon>Adlercreutzia</taxon>
    </lineage>
</organism>
<feature type="compositionally biased region" description="Basic and acidic residues" evidence="1">
    <location>
        <begin position="30"/>
        <end position="40"/>
    </location>
</feature>
<evidence type="ECO:0000313" key="3">
    <source>
        <dbReference type="Proteomes" id="UP001343724"/>
    </source>
</evidence>
<evidence type="ECO:0000256" key="1">
    <source>
        <dbReference type="SAM" id="MobiDB-lite"/>
    </source>
</evidence>